<sequence length="319" mass="36021">MIKDAIDDILRHRADAELNSSSCLKLNKVSDQSLIWKNVRCDKILVGDIICCRAEEEFPCDLLALSSSENNGLVQVTTANLDGETNIKKFFSHSSTQSLLSDFIGEDMTTECAATSTVDKIPIAEIICQHPVDDLSTFEGRIRLYSGNSENFSEESLSIDNLLLRGARLKHTKYVVGLVVYTGRDTKLSLNSKEVKRKFSSIEGRLNEALLFFIFILIILLIILTGCTFKTPDNTFWYLPHRLRTAWTIVQDTLSFLFIMNFLIPISIIITIEIAQLFAALWISSDIQMYDPSKNIRARSNTTQLADELGQIEFLFSDK</sequence>
<comment type="caution">
    <text evidence="2">The sequence shown here is derived from an EMBL/GenBank/DDBJ whole genome shotgun (WGS) entry which is preliminary data.</text>
</comment>
<dbReference type="PANTHER" id="PTHR24092:SF175">
    <property type="entry name" value="PHOSPHOLIPID-TRANSPORTING ATPASE"/>
    <property type="match status" value="1"/>
</dbReference>
<dbReference type="GO" id="GO:0005783">
    <property type="term" value="C:endoplasmic reticulum"/>
    <property type="evidence" value="ECO:0007669"/>
    <property type="project" value="TreeGrafter"/>
</dbReference>
<dbReference type="Proteomes" id="UP000784294">
    <property type="component" value="Unassembled WGS sequence"/>
</dbReference>
<keyword evidence="1" id="KW-0812">Transmembrane</keyword>
<evidence type="ECO:0000313" key="3">
    <source>
        <dbReference type="Proteomes" id="UP000784294"/>
    </source>
</evidence>
<proteinExistence type="predicted"/>
<keyword evidence="3" id="KW-1185">Reference proteome</keyword>
<dbReference type="AlphaFoldDB" id="A0A448X654"/>
<name>A0A448X654_9PLAT</name>
<feature type="transmembrane region" description="Helical" evidence="1">
    <location>
        <begin position="206"/>
        <end position="226"/>
    </location>
</feature>
<dbReference type="InterPro" id="IPR023298">
    <property type="entry name" value="ATPase_P-typ_TM_dom_sf"/>
</dbReference>
<evidence type="ECO:0008006" key="4">
    <source>
        <dbReference type="Google" id="ProtNLM"/>
    </source>
</evidence>
<dbReference type="InterPro" id="IPR008250">
    <property type="entry name" value="ATPase_P-typ_transduc_dom_A_sf"/>
</dbReference>
<feature type="transmembrane region" description="Helical" evidence="1">
    <location>
        <begin position="262"/>
        <end position="284"/>
    </location>
</feature>
<dbReference type="EMBL" id="CAAALY010099716">
    <property type="protein sequence ID" value="VEL29025.1"/>
    <property type="molecule type" value="Genomic_DNA"/>
</dbReference>
<dbReference type="GO" id="GO:0140326">
    <property type="term" value="F:ATPase-coupled intramembrane lipid transporter activity"/>
    <property type="evidence" value="ECO:0007669"/>
    <property type="project" value="TreeGrafter"/>
</dbReference>
<organism evidence="2 3">
    <name type="scientific">Protopolystoma xenopodis</name>
    <dbReference type="NCBI Taxonomy" id="117903"/>
    <lineage>
        <taxon>Eukaryota</taxon>
        <taxon>Metazoa</taxon>
        <taxon>Spiralia</taxon>
        <taxon>Lophotrochozoa</taxon>
        <taxon>Platyhelminthes</taxon>
        <taxon>Monogenea</taxon>
        <taxon>Polyopisthocotylea</taxon>
        <taxon>Polystomatidea</taxon>
        <taxon>Polystomatidae</taxon>
        <taxon>Protopolystoma</taxon>
    </lineage>
</organism>
<keyword evidence="1" id="KW-1133">Transmembrane helix</keyword>
<dbReference type="SUPFAM" id="SSF81653">
    <property type="entry name" value="Calcium ATPase, transduction domain A"/>
    <property type="match status" value="1"/>
</dbReference>
<dbReference type="GO" id="GO:0005886">
    <property type="term" value="C:plasma membrane"/>
    <property type="evidence" value="ECO:0007669"/>
    <property type="project" value="TreeGrafter"/>
</dbReference>
<evidence type="ECO:0000313" key="2">
    <source>
        <dbReference type="EMBL" id="VEL29025.1"/>
    </source>
</evidence>
<feature type="non-terminal residue" evidence="2">
    <location>
        <position position="319"/>
    </location>
</feature>
<gene>
    <name evidence="2" type="ORF">PXEA_LOCUS22465</name>
</gene>
<dbReference type="PANTHER" id="PTHR24092">
    <property type="entry name" value="PROBABLE PHOSPHOLIPID-TRANSPORTING ATPASE"/>
    <property type="match status" value="1"/>
</dbReference>
<dbReference type="OrthoDB" id="377733at2759"/>
<keyword evidence="1" id="KW-0472">Membrane</keyword>
<dbReference type="GO" id="GO:0045332">
    <property type="term" value="P:phospholipid translocation"/>
    <property type="evidence" value="ECO:0007669"/>
    <property type="project" value="TreeGrafter"/>
</dbReference>
<reference evidence="2" key="1">
    <citation type="submission" date="2018-11" db="EMBL/GenBank/DDBJ databases">
        <authorList>
            <consortium name="Pathogen Informatics"/>
        </authorList>
    </citation>
    <scope>NUCLEOTIDE SEQUENCE</scope>
</reference>
<dbReference type="Gene3D" id="2.70.150.10">
    <property type="entry name" value="Calcium-transporting ATPase, cytoplasmic transduction domain A"/>
    <property type="match status" value="1"/>
</dbReference>
<protein>
    <recommendedName>
        <fullName evidence="4">P-type ATPase N-terminal domain-containing protein</fullName>
    </recommendedName>
</protein>
<evidence type="ECO:0000256" key="1">
    <source>
        <dbReference type="SAM" id="Phobius"/>
    </source>
</evidence>
<dbReference type="SUPFAM" id="SSF81665">
    <property type="entry name" value="Calcium ATPase, transmembrane domain M"/>
    <property type="match status" value="1"/>
</dbReference>
<accession>A0A448X654</accession>